<dbReference type="Proteomes" id="UP000676336">
    <property type="component" value="Unassembled WGS sequence"/>
</dbReference>
<proteinExistence type="predicted"/>
<protein>
    <submittedName>
        <fullName evidence="1">Uncharacterized protein</fullName>
    </submittedName>
</protein>
<feature type="non-terminal residue" evidence="1">
    <location>
        <position position="56"/>
    </location>
</feature>
<comment type="caution">
    <text evidence="1">The sequence shown here is derived from an EMBL/GenBank/DDBJ whole genome shotgun (WGS) entry which is preliminary data.</text>
</comment>
<name>A0A8S2X969_9BILA</name>
<dbReference type="EMBL" id="CAJOBI010077169">
    <property type="protein sequence ID" value="CAF4482674.1"/>
    <property type="molecule type" value="Genomic_DNA"/>
</dbReference>
<sequence>MNCSSTHSCLNDGFCLQENKIQNPLESVYICQQCFFGNLCQFITLQCSISLDALIG</sequence>
<gene>
    <name evidence="1" type="ORF">SMN809_LOCUS34107</name>
</gene>
<organism evidence="1 2">
    <name type="scientific">Rotaria magnacalcarata</name>
    <dbReference type="NCBI Taxonomy" id="392030"/>
    <lineage>
        <taxon>Eukaryota</taxon>
        <taxon>Metazoa</taxon>
        <taxon>Spiralia</taxon>
        <taxon>Gnathifera</taxon>
        <taxon>Rotifera</taxon>
        <taxon>Eurotatoria</taxon>
        <taxon>Bdelloidea</taxon>
        <taxon>Philodinida</taxon>
        <taxon>Philodinidae</taxon>
        <taxon>Rotaria</taxon>
    </lineage>
</organism>
<dbReference type="AlphaFoldDB" id="A0A8S2X969"/>
<reference evidence="1" key="1">
    <citation type="submission" date="2021-02" db="EMBL/GenBank/DDBJ databases">
        <authorList>
            <person name="Nowell W R."/>
        </authorList>
    </citation>
    <scope>NUCLEOTIDE SEQUENCE</scope>
</reference>
<dbReference type="SUPFAM" id="SSF57196">
    <property type="entry name" value="EGF/Laminin"/>
    <property type="match status" value="1"/>
</dbReference>
<evidence type="ECO:0000313" key="2">
    <source>
        <dbReference type="Proteomes" id="UP000676336"/>
    </source>
</evidence>
<evidence type="ECO:0000313" key="1">
    <source>
        <dbReference type="EMBL" id="CAF4482674.1"/>
    </source>
</evidence>
<accession>A0A8S2X969</accession>